<keyword evidence="2" id="KW-1185">Reference proteome</keyword>
<dbReference type="AlphaFoldDB" id="A0AAD5MRX0"/>
<comment type="caution">
    <text evidence="1">The sequence shown here is derived from an EMBL/GenBank/DDBJ whole genome shotgun (WGS) entry which is preliminary data.</text>
</comment>
<evidence type="ECO:0000313" key="2">
    <source>
        <dbReference type="Proteomes" id="UP001196413"/>
    </source>
</evidence>
<accession>A0AAD5MRX0</accession>
<proteinExistence type="predicted"/>
<sequence>MTQSKIKYGRQCEIWRVVKHSVPSFDAKHSSIVVGPGEELAVESLLIYTTRESINYSLEDCDEQTFSEIDGTTNLHNDRYFDHEVVDHTEVNFSTQSCGSTCLITHHDTIKKMWETV</sequence>
<gene>
    <name evidence="1" type="ORF">KIN20_020887</name>
</gene>
<reference evidence="1" key="1">
    <citation type="submission" date="2021-06" db="EMBL/GenBank/DDBJ databases">
        <title>Parelaphostrongylus tenuis whole genome reference sequence.</title>
        <authorList>
            <person name="Garwood T.J."/>
            <person name="Larsen P.A."/>
            <person name="Fountain-Jones N.M."/>
            <person name="Garbe J.R."/>
            <person name="Macchietto M.G."/>
            <person name="Kania S.A."/>
            <person name="Gerhold R.W."/>
            <person name="Richards J.E."/>
            <person name="Wolf T.M."/>
        </authorList>
    </citation>
    <scope>NUCLEOTIDE SEQUENCE</scope>
    <source>
        <strain evidence="1">MNPRO001-30</strain>
        <tissue evidence="1">Meninges</tissue>
    </source>
</reference>
<protein>
    <submittedName>
        <fullName evidence="1">Uncharacterized protein</fullName>
    </submittedName>
</protein>
<evidence type="ECO:0000313" key="1">
    <source>
        <dbReference type="EMBL" id="KAJ1361598.1"/>
    </source>
</evidence>
<name>A0AAD5MRX0_PARTN</name>
<dbReference type="Proteomes" id="UP001196413">
    <property type="component" value="Unassembled WGS sequence"/>
</dbReference>
<dbReference type="EMBL" id="JAHQIW010004242">
    <property type="protein sequence ID" value="KAJ1361598.1"/>
    <property type="molecule type" value="Genomic_DNA"/>
</dbReference>
<organism evidence="1 2">
    <name type="scientific">Parelaphostrongylus tenuis</name>
    <name type="common">Meningeal worm</name>
    <dbReference type="NCBI Taxonomy" id="148309"/>
    <lineage>
        <taxon>Eukaryota</taxon>
        <taxon>Metazoa</taxon>
        <taxon>Ecdysozoa</taxon>
        <taxon>Nematoda</taxon>
        <taxon>Chromadorea</taxon>
        <taxon>Rhabditida</taxon>
        <taxon>Rhabditina</taxon>
        <taxon>Rhabditomorpha</taxon>
        <taxon>Strongyloidea</taxon>
        <taxon>Metastrongylidae</taxon>
        <taxon>Parelaphostrongylus</taxon>
    </lineage>
</organism>